<feature type="region of interest" description="Disordered" evidence="1">
    <location>
        <begin position="1"/>
        <end position="24"/>
    </location>
</feature>
<feature type="non-terminal residue" evidence="2">
    <location>
        <position position="1"/>
    </location>
</feature>
<feature type="compositionally biased region" description="Polar residues" evidence="1">
    <location>
        <begin position="9"/>
        <end position="24"/>
    </location>
</feature>
<comment type="caution">
    <text evidence="2">The sequence shown here is derived from an EMBL/GenBank/DDBJ whole genome shotgun (WGS) entry which is preliminary data.</text>
</comment>
<name>A0A9X9MBF8_GULGU</name>
<dbReference type="Proteomes" id="UP000269945">
    <property type="component" value="Unassembled WGS sequence"/>
</dbReference>
<sequence length="148" mass="16550">EVETDGESKQYSNSPRNPSEPSGLVNNISILKSLSEHSTALEGLEILKKKSTAFKQQGTLSQMTDEPDNNPEVRKPLTAGVLQALPKLPHLNQDSQQIIKENEVEPSEPFQSWQIFSLGDEETAFLDVIPKQSERKTCDPKVKFVNNF</sequence>
<gene>
    <name evidence="2" type="ORF">BN2614_LOCUS3</name>
</gene>
<keyword evidence="3" id="KW-1185">Reference proteome</keyword>
<evidence type="ECO:0000313" key="2">
    <source>
        <dbReference type="EMBL" id="VCX41390.1"/>
    </source>
</evidence>
<accession>A0A9X9MBF8</accession>
<proteinExistence type="predicted"/>
<feature type="non-terminal residue" evidence="2">
    <location>
        <position position="148"/>
    </location>
</feature>
<dbReference type="AlphaFoldDB" id="A0A9X9MBF8"/>
<protein>
    <submittedName>
        <fullName evidence="2">Uncharacterized protein</fullName>
    </submittedName>
</protein>
<evidence type="ECO:0000313" key="3">
    <source>
        <dbReference type="Proteomes" id="UP000269945"/>
    </source>
</evidence>
<evidence type="ECO:0000256" key="1">
    <source>
        <dbReference type="SAM" id="MobiDB-lite"/>
    </source>
</evidence>
<dbReference type="EMBL" id="CYRY02045862">
    <property type="protein sequence ID" value="VCX41390.1"/>
    <property type="molecule type" value="Genomic_DNA"/>
</dbReference>
<reference evidence="2 3" key="1">
    <citation type="submission" date="2018-10" db="EMBL/GenBank/DDBJ databases">
        <authorList>
            <person name="Ekblom R."/>
            <person name="Jareborg N."/>
        </authorList>
    </citation>
    <scope>NUCLEOTIDE SEQUENCE [LARGE SCALE GENOMIC DNA]</scope>
    <source>
        <tissue evidence="2">Muscle</tissue>
    </source>
</reference>
<organism evidence="2 3">
    <name type="scientific">Gulo gulo</name>
    <name type="common">Wolverine</name>
    <name type="synonym">Gluton</name>
    <dbReference type="NCBI Taxonomy" id="48420"/>
    <lineage>
        <taxon>Eukaryota</taxon>
        <taxon>Metazoa</taxon>
        <taxon>Chordata</taxon>
        <taxon>Craniata</taxon>
        <taxon>Vertebrata</taxon>
        <taxon>Euteleostomi</taxon>
        <taxon>Mammalia</taxon>
        <taxon>Eutheria</taxon>
        <taxon>Laurasiatheria</taxon>
        <taxon>Carnivora</taxon>
        <taxon>Caniformia</taxon>
        <taxon>Musteloidea</taxon>
        <taxon>Mustelidae</taxon>
        <taxon>Guloninae</taxon>
        <taxon>Gulo</taxon>
    </lineage>
</organism>